<evidence type="ECO:0000313" key="3">
    <source>
        <dbReference type="Proteomes" id="UP000295030"/>
    </source>
</evidence>
<dbReference type="Gene3D" id="3.90.550.10">
    <property type="entry name" value="Spore Coat Polysaccharide Biosynthesis Protein SpsA, Chain A"/>
    <property type="match status" value="2"/>
</dbReference>
<reference evidence="2 3" key="1">
    <citation type="submission" date="2019-03" db="EMBL/GenBank/DDBJ databases">
        <title>Genomic Encyclopedia of Type Strains, Phase IV (KMG-IV): sequencing the most valuable type-strain genomes for metagenomic binning, comparative biology and taxonomic classification.</title>
        <authorList>
            <person name="Goeker M."/>
        </authorList>
    </citation>
    <scope>NUCLEOTIDE SEQUENCE [LARGE SCALE GENOMIC DNA]</scope>
    <source>
        <strain evidence="2 3">DSM 101</strain>
    </source>
</reference>
<dbReference type="Proteomes" id="UP000295030">
    <property type="component" value="Unassembled WGS sequence"/>
</dbReference>
<protein>
    <submittedName>
        <fullName evidence="2">Glycosyl transferase family 2</fullName>
    </submittedName>
</protein>
<accession>A0A4R1IDZ2</accession>
<keyword evidence="3" id="KW-1185">Reference proteome</keyword>
<gene>
    <name evidence="2" type="ORF">EV667_1800</name>
</gene>
<keyword evidence="2" id="KW-0808">Transferase</keyword>
<dbReference type="Pfam" id="PF00535">
    <property type="entry name" value="Glycos_transf_2"/>
    <property type="match status" value="2"/>
</dbReference>
<dbReference type="InterPro" id="IPR001173">
    <property type="entry name" value="Glyco_trans_2-like"/>
</dbReference>
<organism evidence="2 3">
    <name type="scientific">Ancylobacter aquaticus</name>
    <dbReference type="NCBI Taxonomy" id="100"/>
    <lineage>
        <taxon>Bacteria</taxon>
        <taxon>Pseudomonadati</taxon>
        <taxon>Pseudomonadota</taxon>
        <taxon>Alphaproteobacteria</taxon>
        <taxon>Hyphomicrobiales</taxon>
        <taxon>Xanthobacteraceae</taxon>
        <taxon>Ancylobacter</taxon>
    </lineage>
</organism>
<dbReference type="InterPro" id="IPR029044">
    <property type="entry name" value="Nucleotide-diphossugar_trans"/>
</dbReference>
<dbReference type="RefSeq" id="WP_131834878.1">
    <property type="nucleotide sequence ID" value="NZ_SMFY01000001.1"/>
</dbReference>
<dbReference type="InterPro" id="IPR050834">
    <property type="entry name" value="Glycosyltransf_2"/>
</dbReference>
<dbReference type="OrthoDB" id="9794124at2"/>
<dbReference type="GO" id="GO:0016740">
    <property type="term" value="F:transferase activity"/>
    <property type="evidence" value="ECO:0007669"/>
    <property type="project" value="UniProtKB-KW"/>
</dbReference>
<dbReference type="SUPFAM" id="SSF53448">
    <property type="entry name" value="Nucleotide-diphospho-sugar transferases"/>
    <property type="match status" value="2"/>
</dbReference>
<comment type="caution">
    <text evidence="2">The sequence shown here is derived from an EMBL/GenBank/DDBJ whole genome shotgun (WGS) entry which is preliminary data.</text>
</comment>
<dbReference type="CDD" id="cd00761">
    <property type="entry name" value="Glyco_tranf_GTA_type"/>
    <property type="match status" value="1"/>
</dbReference>
<sequence>MGLSEKDFRQVERTELFDAGWYRERHPHLSGAPDRLLDHYLTRGWKQGADPSPFFDGAHYLATHPDVAASGLNPLVHYALWGQAEGRAIRPVGEADAAAADVAFSIILATFNRAHIIEQAIDAVLAQTHRTFELVIVDDGSTDGTQARLNARYAEELAQGRLVYLRFSRNLGVSAARNAGLLVARHPWIAYVDSDNTIRPHFLDTFARRIVGRDGAMTFYGRFQRKDEGSVIGGPFDLAALRQGNSIDLGVFVHHIACFHELGGFDLGLRRLVDWDLILKYVHRHAPVYISEALLDYRDRDDARDGSELDRISDREPFSLPMARILRRYEARATVTTAIVCYNQKDFIAQAIESALAQTGDFFHDIVVVDDGSTDGTTEIARAYCARHPMTMRMLGDGINRGISGNFRRAFAAAGGEYLAVLEGDDYWSDPTKLARQIAFLRANADCSMVFSKIEIETPGTSGRATLPRQDKLRKTKLDGADFLAEPSLNLIANFSCCLFRSDAMKTLPDRLFRHRLSEIALAFHLERHGRIGYLNRPMSVYRQHPQGVWTGASPEEQRASGRLVREAAKAVARDAYKPALQAIIDTRYAPPPG</sequence>
<dbReference type="AlphaFoldDB" id="A0A4R1IDZ2"/>
<evidence type="ECO:0000259" key="1">
    <source>
        <dbReference type="Pfam" id="PF00535"/>
    </source>
</evidence>
<proteinExistence type="predicted"/>
<name>A0A4R1IDZ2_ANCAQ</name>
<dbReference type="PANTHER" id="PTHR43685:SF11">
    <property type="entry name" value="GLYCOSYLTRANSFERASE TAGX-RELATED"/>
    <property type="match status" value="1"/>
</dbReference>
<feature type="domain" description="Glycosyltransferase 2-like" evidence="1">
    <location>
        <begin position="105"/>
        <end position="229"/>
    </location>
</feature>
<evidence type="ECO:0000313" key="2">
    <source>
        <dbReference type="EMBL" id="TCK31689.1"/>
    </source>
</evidence>
<dbReference type="PANTHER" id="PTHR43685">
    <property type="entry name" value="GLYCOSYLTRANSFERASE"/>
    <property type="match status" value="1"/>
</dbReference>
<dbReference type="EMBL" id="SMFY01000001">
    <property type="protein sequence ID" value="TCK31689.1"/>
    <property type="molecule type" value="Genomic_DNA"/>
</dbReference>
<feature type="domain" description="Glycosyltransferase 2-like" evidence="1">
    <location>
        <begin position="338"/>
        <end position="483"/>
    </location>
</feature>